<dbReference type="Pfam" id="PF00005">
    <property type="entry name" value="ABC_tran"/>
    <property type="match status" value="1"/>
</dbReference>
<dbReference type="PROSITE" id="PS50893">
    <property type="entry name" value="ABC_TRANSPORTER_2"/>
    <property type="match status" value="1"/>
</dbReference>
<evidence type="ECO:0000256" key="2">
    <source>
        <dbReference type="ARBA" id="ARBA00022448"/>
    </source>
</evidence>
<keyword evidence="4" id="KW-0997">Cell inner membrane</keyword>
<dbReference type="PANTHER" id="PTHR43297">
    <property type="entry name" value="OLIGOPEPTIDE TRANSPORT ATP-BINDING PROTEIN APPD"/>
    <property type="match status" value="1"/>
</dbReference>
<dbReference type="InterPro" id="IPR003439">
    <property type="entry name" value="ABC_transporter-like_ATP-bd"/>
</dbReference>
<keyword evidence="8" id="KW-0472">Membrane</keyword>
<dbReference type="SMART" id="SM00382">
    <property type="entry name" value="AAA"/>
    <property type="match status" value="1"/>
</dbReference>
<evidence type="ECO:0000313" key="10">
    <source>
        <dbReference type="EMBL" id="AAF28768.1"/>
    </source>
</evidence>
<keyword evidence="5" id="KW-0547">Nucleotide-binding</keyword>
<sequence>MLLSIKHLNVWYNTVAGKYKVIDDLNLDIDQGELVSLVGESASGKSTLGQVISRMLPPVGITSGEVVLDGVDVLKLSEKEMTKIRGTTVFMIFQNPLNSLNPVKRIEEQLMEALAIRNSRMNIQMTFEEARKEVIKALESLRLPDPEKILIRYPHELSGGQVQRVVICMALLLRPKLLIADEPTTALDVTIQAQVVKLLKDLNRDTKMTIIFITHDVGLAYVLSDRMLVFYAGRVMEQGQTVEIVKNPLHPYTSGLLASIPSSPKHSGKLYSIPGYPPSYLSLPKGCKFAPRCRFAFERCFEEEPSYIKKDNRLIRCWLYE</sequence>
<feature type="domain" description="ABC transporter" evidence="9">
    <location>
        <begin position="5"/>
        <end position="257"/>
    </location>
</feature>
<dbReference type="FunFam" id="3.40.50.300:FF:000016">
    <property type="entry name" value="Oligopeptide ABC transporter ATP-binding component"/>
    <property type="match status" value="1"/>
</dbReference>
<proteinExistence type="predicted"/>
<dbReference type="EMBL" id="AF030170">
    <property type="protein sequence ID" value="AAF28768.1"/>
    <property type="molecule type" value="Genomic_DNA"/>
</dbReference>
<evidence type="ECO:0000256" key="4">
    <source>
        <dbReference type="ARBA" id="ARBA00022519"/>
    </source>
</evidence>
<evidence type="ECO:0000256" key="6">
    <source>
        <dbReference type="ARBA" id="ARBA00022840"/>
    </source>
</evidence>
<keyword evidence="3" id="KW-1003">Cell membrane</keyword>
<dbReference type="Pfam" id="PF08352">
    <property type="entry name" value="oligo_HPY"/>
    <property type="match status" value="1"/>
</dbReference>
<name>Q7LYX4_THEAI</name>
<dbReference type="PANTHER" id="PTHR43297:SF14">
    <property type="entry name" value="ATPASE AAA-TYPE CORE DOMAIN-CONTAINING PROTEIN"/>
    <property type="match status" value="1"/>
</dbReference>
<reference evidence="10" key="1">
    <citation type="submission" date="1997-10" db="EMBL/GenBank/DDBJ databases">
        <title>Sequence of an ABC-transporter operon from the archaeon Thermoplasma acidophilum and overexpression of two of the four subunits.</title>
        <authorList>
            <person name="Mungunsukh O."/>
            <person name="Engelhardt H."/>
        </authorList>
    </citation>
    <scope>NUCLEOTIDE SEQUENCE</scope>
    <source>
        <strain evidence="10">DSM 1728</strain>
    </source>
</reference>
<keyword evidence="6" id="KW-0067">ATP-binding</keyword>
<dbReference type="InterPro" id="IPR027417">
    <property type="entry name" value="P-loop_NTPase"/>
</dbReference>
<dbReference type="NCBIfam" id="TIGR01727">
    <property type="entry name" value="oligo_HPY"/>
    <property type="match status" value="1"/>
</dbReference>
<dbReference type="GO" id="GO:0016887">
    <property type="term" value="F:ATP hydrolysis activity"/>
    <property type="evidence" value="ECO:0007669"/>
    <property type="project" value="InterPro"/>
</dbReference>
<keyword evidence="2" id="KW-0813">Transport</keyword>
<dbReference type="CDD" id="cd03257">
    <property type="entry name" value="ABC_NikE_OppD_transporters"/>
    <property type="match status" value="1"/>
</dbReference>
<dbReference type="SUPFAM" id="SSF52540">
    <property type="entry name" value="P-loop containing nucleoside triphosphate hydrolases"/>
    <property type="match status" value="1"/>
</dbReference>
<accession>Q7LYX4</accession>
<evidence type="ECO:0000256" key="5">
    <source>
        <dbReference type="ARBA" id="ARBA00022741"/>
    </source>
</evidence>
<dbReference type="InterPro" id="IPR050388">
    <property type="entry name" value="ABC_Ni/Peptide_Import"/>
</dbReference>
<organism evidence="10">
    <name type="scientific">Thermoplasma acidophilum</name>
    <dbReference type="NCBI Taxonomy" id="2303"/>
    <lineage>
        <taxon>Archaea</taxon>
        <taxon>Methanobacteriati</taxon>
        <taxon>Thermoplasmatota</taxon>
        <taxon>Thermoplasmata</taxon>
        <taxon>Thermoplasmatales</taxon>
        <taxon>Thermoplasmataceae</taxon>
        <taxon>Thermoplasma</taxon>
    </lineage>
</organism>
<dbReference type="GO" id="GO:0005886">
    <property type="term" value="C:plasma membrane"/>
    <property type="evidence" value="ECO:0007669"/>
    <property type="project" value="UniProtKB-SubCell"/>
</dbReference>
<evidence type="ECO:0000256" key="8">
    <source>
        <dbReference type="ARBA" id="ARBA00023136"/>
    </source>
</evidence>
<dbReference type="AlphaFoldDB" id="Q7LYX4"/>
<dbReference type="GO" id="GO:0005524">
    <property type="term" value="F:ATP binding"/>
    <property type="evidence" value="ECO:0007669"/>
    <property type="project" value="UniProtKB-KW"/>
</dbReference>
<dbReference type="InterPro" id="IPR003593">
    <property type="entry name" value="AAA+_ATPase"/>
</dbReference>
<dbReference type="InterPro" id="IPR013563">
    <property type="entry name" value="Oligopep_ABC_C"/>
</dbReference>
<dbReference type="OMA" id="QRFNWRK"/>
<dbReference type="Gene3D" id="3.40.50.300">
    <property type="entry name" value="P-loop containing nucleotide triphosphate hydrolases"/>
    <property type="match status" value="1"/>
</dbReference>
<evidence type="ECO:0000256" key="7">
    <source>
        <dbReference type="ARBA" id="ARBA00022967"/>
    </source>
</evidence>
<protein>
    <submittedName>
        <fullName evidence="10">Putative ABC transporter AbcA3</fullName>
    </submittedName>
</protein>
<evidence type="ECO:0000256" key="1">
    <source>
        <dbReference type="ARBA" id="ARBA00004202"/>
    </source>
</evidence>
<evidence type="ECO:0000256" key="3">
    <source>
        <dbReference type="ARBA" id="ARBA00022475"/>
    </source>
</evidence>
<dbReference type="GO" id="GO:0015833">
    <property type="term" value="P:peptide transport"/>
    <property type="evidence" value="ECO:0007669"/>
    <property type="project" value="InterPro"/>
</dbReference>
<keyword evidence="7" id="KW-1278">Translocase</keyword>
<comment type="subcellular location">
    <subcellularLocation>
        <location evidence="1">Cell membrane</location>
        <topology evidence="1">Peripheral membrane protein</topology>
    </subcellularLocation>
</comment>
<evidence type="ECO:0000259" key="9">
    <source>
        <dbReference type="PROSITE" id="PS50893"/>
    </source>
</evidence>
<gene>
    <name evidence="10" type="primary">abcA3</name>
</gene>